<dbReference type="EMBL" id="CP107006">
    <property type="protein sequence ID" value="UYQ91495.1"/>
    <property type="molecule type" value="Genomic_DNA"/>
</dbReference>
<evidence type="ECO:0000313" key="1">
    <source>
        <dbReference type="EMBL" id="UYQ91495.1"/>
    </source>
</evidence>
<dbReference type="RefSeq" id="WP_244839726.1">
    <property type="nucleotide sequence ID" value="NZ_CP107006.1"/>
</dbReference>
<name>A0ABY6IW29_9BACT</name>
<protein>
    <submittedName>
        <fullName evidence="1">Uncharacterized protein</fullName>
    </submittedName>
</protein>
<gene>
    <name evidence="1" type="ORF">MKQ68_15500</name>
</gene>
<proteinExistence type="predicted"/>
<reference evidence="1" key="1">
    <citation type="submission" date="2022-10" db="EMBL/GenBank/DDBJ databases">
        <title>Chitinophaga sp. nov., isolated from soil.</title>
        <authorList>
            <person name="Jeon C.O."/>
        </authorList>
    </citation>
    <scope>NUCLEOTIDE SEQUENCE</scope>
    <source>
        <strain evidence="1">R8</strain>
    </source>
</reference>
<dbReference type="Proteomes" id="UP001162741">
    <property type="component" value="Chromosome"/>
</dbReference>
<evidence type="ECO:0000313" key="2">
    <source>
        <dbReference type="Proteomes" id="UP001162741"/>
    </source>
</evidence>
<organism evidence="1 2">
    <name type="scientific">Chitinophaga horti</name>
    <dbReference type="NCBI Taxonomy" id="2920382"/>
    <lineage>
        <taxon>Bacteria</taxon>
        <taxon>Pseudomonadati</taxon>
        <taxon>Bacteroidota</taxon>
        <taxon>Chitinophagia</taxon>
        <taxon>Chitinophagales</taxon>
        <taxon>Chitinophagaceae</taxon>
        <taxon>Chitinophaga</taxon>
    </lineage>
</organism>
<accession>A0ABY6IW29</accession>
<keyword evidence="2" id="KW-1185">Reference proteome</keyword>
<sequence>MRQYTTGYRPNYGIAPLKRDLYYLKFDHYGDLFPEYKERFGLYRIHIANADRHVDMHENKDGRGYYDRYYFFYAE</sequence>